<reference evidence="2" key="1">
    <citation type="submission" date="2013-08" db="EMBL/GenBank/DDBJ databases">
        <authorList>
            <person name="Mendez C."/>
            <person name="Richter M."/>
            <person name="Ferrer M."/>
            <person name="Sanchez J."/>
        </authorList>
    </citation>
    <scope>NUCLEOTIDE SEQUENCE</scope>
</reference>
<feature type="non-terminal residue" evidence="2">
    <location>
        <position position="1"/>
    </location>
</feature>
<comment type="caution">
    <text evidence="2">The sequence shown here is derived from an EMBL/GenBank/DDBJ whole genome shotgun (WGS) entry which is preliminary data.</text>
</comment>
<dbReference type="SUPFAM" id="SSF53955">
    <property type="entry name" value="Lysozyme-like"/>
    <property type="match status" value="1"/>
</dbReference>
<dbReference type="EMBL" id="AUZX01000900">
    <property type="protein sequence ID" value="EQD80163.1"/>
    <property type="molecule type" value="Genomic_DNA"/>
</dbReference>
<dbReference type="AlphaFoldDB" id="T1CEZ0"/>
<accession>T1CEZ0</accession>
<organism evidence="2">
    <name type="scientific">mine drainage metagenome</name>
    <dbReference type="NCBI Taxonomy" id="410659"/>
    <lineage>
        <taxon>unclassified sequences</taxon>
        <taxon>metagenomes</taxon>
        <taxon>ecological metagenomes</taxon>
    </lineage>
</organism>
<protein>
    <submittedName>
        <fullName evidence="2">Lytic transglycosylase catalytic</fullName>
    </submittedName>
</protein>
<reference evidence="2" key="2">
    <citation type="journal article" date="2014" name="ISME J.">
        <title>Microbial stratification in low pH oxic and suboxic macroscopic growths along an acid mine drainage.</title>
        <authorList>
            <person name="Mendez-Garcia C."/>
            <person name="Mesa V."/>
            <person name="Sprenger R.R."/>
            <person name="Richter M."/>
            <person name="Diez M.S."/>
            <person name="Solano J."/>
            <person name="Bargiela R."/>
            <person name="Golyshina O.V."/>
            <person name="Manteca A."/>
            <person name="Ramos J.L."/>
            <person name="Gallego J.R."/>
            <person name="Llorente I."/>
            <person name="Martins Dos Santos V.A."/>
            <person name="Jensen O.N."/>
            <person name="Pelaez A.I."/>
            <person name="Sanchez J."/>
            <person name="Ferrer M."/>
        </authorList>
    </citation>
    <scope>NUCLEOTIDE SEQUENCE</scope>
</reference>
<dbReference type="CDD" id="cd13400">
    <property type="entry name" value="LT_IagB-like"/>
    <property type="match status" value="1"/>
</dbReference>
<evidence type="ECO:0000259" key="1">
    <source>
        <dbReference type="Pfam" id="PF01464"/>
    </source>
</evidence>
<dbReference type="Pfam" id="PF01464">
    <property type="entry name" value="SLT"/>
    <property type="match status" value="1"/>
</dbReference>
<dbReference type="Gene3D" id="1.10.530.10">
    <property type="match status" value="1"/>
</dbReference>
<dbReference type="InterPro" id="IPR023346">
    <property type="entry name" value="Lysozyme-like_dom_sf"/>
</dbReference>
<name>T1CEZ0_9ZZZZ</name>
<gene>
    <name evidence="2" type="ORF">B1A_01179</name>
</gene>
<sequence length="142" mass="16446">DAIVWQEGGTDGVGDRDPDGSYDLGIAQINTRWLSVFSKYGITAQSLLDNPCENLYAAAYVLDTYVQHFGGENWFRATMAYNIGPNGWSNPIRYRIGYRYARSVMWKWRVLYERMRQEKQFYPKNPPSHWLEDCSGPHGPQE</sequence>
<evidence type="ECO:0000313" key="2">
    <source>
        <dbReference type="EMBL" id="EQD80163.1"/>
    </source>
</evidence>
<dbReference type="InterPro" id="IPR008258">
    <property type="entry name" value="Transglycosylase_SLT_dom_1"/>
</dbReference>
<feature type="domain" description="Transglycosylase SLT" evidence="1">
    <location>
        <begin position="20"/>
        <end position="94"/>
    </location>
</feature>
<proteinExistence type="predicted"/>